<organism evidence="3">
    <name type="scientific">Ignisphaera aggregans</name>
    <dbReference type="NCBI Taxonomy" id="334771"/>
    <lineage>
        <taxon>Archaea</taxon>
        <taxon>Thermoproteota</taxon>
        <taxon>Thermoprotei</taxon>
        <taxon>Desulfurococcales</taxon>
        <taxon>Desulfurococcaceae</taxon>
        <taxon>Ignisphaera</taxon>
    </lineage>
</organism>
<gene>
    <name evidence="3" type="ORF">ENU08_05675</name>
    <name evidence="2" type="ORF">ENU41_00405</name>
</gene>
<name>A0A7C4JJS6_9CREN</name>
<comment type="caution">
    <text evidence="3">The sequence shown here is derived from an EMBL/GenBank/DDBJ whole genome shotgun (WGS) entry which is preliminary data.</text>
</comment>
<accession>A0A7C4JJS6</accession>
<dbReference type="EMBL" id="DTCK01000007">
    <property type="protein sequence ID" value="HGQ35128.1"/>
    <property type="molecule type" value="Genomic_DNA"/>
</dbReference>
<reference evidence="3" key="1">
    <citation type="journal article" date="2020" name="mSystems">
        <title>Genome- and Community-Level Interaction Insights into Carbon Utilization and Element Cycling Functions of Hydrothermarchaeota in Hydrothermal Sediment.</title>
        <authorList>
            <person name="Zhou Z."/>
            <person name="Liu Y."/>
            <person name="Xu W."/>
            <person name="Pan J."/>
            <person name="Luo Z.H."/>
            <person name="Li M."/>
        </authorList>
    </citation>
    <scope>NUCLEOTIDE SEQUENCE [LARGE SCALE GENOMIC DNA]</scope>
    <source>
        <strain evidence="3">SpSt-637</strain>
        <strain evidence="2">SpSt-667</strain>
    </source>
</reference>
<dbReference type="AlphaFoldDB" id="A0A7C4JJS6"/>
<evidence type="ECO:0008006" key="4">
    <source>
        <dbReference type="Google" id="ProtNLM"/>
    </source>
</evidence>
<protein>
    <recommendedName>
        <fullName evidence="4">Zinc ribbon domain-containing protein</fullName>
    </recommendedName>
</protein>
<evidence type="ECO:0000313" key="2">
    <source>
        <dbReference type="EMBL" id="HGQ35128.1"/>
    </source>
</evidence>
<sequence length="323" mass="35632">MSGVDNRSRFRCSFCGAEIEVPKTYTYATCSYCGTTFRVDKPDAKVDHYLFTISYDKNAGYRIIKEFALMQVGVAKDLDVNADFESAYLYFVPLYLYEVNVKALCKEGPEKVEESSVEIDIHGGEEVAYVIVPATSSLPIAIPSNYSFPARSRAYFKPSVIRDGMYLSPALDPETIFGKVKEPYVSKTVSEAKTACGYSYSLVDNSRYIGIAHYPFWLVKYRYRGGEYTSVVDAADGTVIYLEYPLDSTSRLKGLAGGVVATALALILGGLISLALIANSVYGFIGGLLASIPILAIALQKFLRTRGAYRYKPSEEAIFAPIR</sequence>
<keyword evidence="1" id="KW-0472">Membrane</keyword>
<dbReference type="EMBL" id="DTBD01000049">
    <property type="protein sequence ID" value="HGQ64717.1"/>
    <property type="molecule type" value="Genomic_DNA"/>
</dbReference>
<feature type="transmembrane region" description="Helical" evidence="1">
    <location>
        <begin position="255"/>
        <end position="278"/>
    </location>
</feature>
<keyword evidence="1" id="KW-0812">Transmembrane</keyword>
<keyword evidence="1" id="KW-1133">Transmembrane helix</keyword>
<feature type="transmembrane region" description="Helical" evidence="1">
    <location>
        <begin position="284"/>
        <end position="303"/>
    </location>
</feature>
<evidence type="ECO:0000256" key="1">
    <source>
        <dbReference type="SAM" id="Phobius"/>
    </source>
</evidence>
<evidence type="ECO:0000313" key="3">
    <source>
        <dbReference type="EMBL" id="HGQ64717.1"/>
    </source>
</evidence>
<proteinExistence type="predicted"/>